<evidence type="ECO:0000259" key="2">
    <source>
        <dbReference type="Pfam" id="PF24883"/>
    </source>
</evidence>
<name>A0A9W6DRX9_9EURO</name>
<dbReference type="SUPFAM" id="SSF52540">
    <property type="entry name" value="P-loop containing nucleoside triphosphate hydrolases"/>
    <property type="match status" value="1"/>
</dbReference>
<feature type="non-terminal residue" evidence="3">
    <location>
        <position position="336"/>
    </location>
</feature>
<sequence length="336" mass="38604">MREVAQKIELDKLPIAEGAHFDSHHDEDQVECLENTRVELLDDITGWVDDFQGETIFWLSGVAGTGKSTISRTVARKLQERELLGASFFFKRGDGDRGKASRFITTIAKQFMVALPQLRQGIATALESNPMITSKSLKEQFDHLLLEPLLNVEMSNGQRLPVVIVVDALDECEERSIETIIQLLPRVQESKVIQLKVFITSRPEHPVFEGFGQIKGEHKDIILHEIEHRTIERDMTLFFEDRLSKIRNKRKLEEGWPGEIRAQALVDMAMPLFIFGATVCRLLEDYRWDPDDSLNNILKRQYNNSKMDGTYLPVLDKLLEGEDQQAQSELIKQFRQ</sequence>
<dbReference type="Pfam" id="PF24883">
    <property type="entry name" value="NPHP3_N"/>
    <property type="match status" value="1"/>
</dbReference>
<evidence type="ECO:0000313" key="4">
    <source>
        <dbReference type="Proteomes" id="UP001143548"/>
    </source>
</evidence>
<reference evidence="3" key="1">
    <citation type="submission" date="2022-07" db="EMBL/GenBank/DDBJ databases">
        <title>Taxonomy of Aspergillus series Nigri: significant species reduction supported by multi-species coalescent approaches.</title>
        <authorList>
            <person name="Bian C."/>
            <person name="Kusuya Y."/>
            <person name="Sklenar F."/>
            <person name="D'hooge E."/>
            <person name="Yaguchi T."/>
            <person name="Takahashi H."/>
            <person name="Hubka V."/>
        </authorList>
    </citation>
    <scope>NUCLEOTIDE SEQUENCE</scope>
    <source>
        <strain evidence="3">CBS 733.88</strain>
    </source>
</reference>
<feature type="domain" description="Nephrocystin 3-like N-terminal" evidence="2">
    <location>
        <begin position="44"/>
        <end position="202"/>
    </location>
</feature>
<dbReference type="InterPro" id="IPR056884">
    <property type="entry name" value="NPHP3-like_N"/>
</dbReference>
<dbReference type="PANTHER" id="PTHR10039">
    <property type="entry name" value="AMELOGENIN"/>
    <property type="match status" value="1"/>
</dbReference>
<accession>A0A9W6DRX9</accession>
<dbReference type="InterPro" id="IPR027417">
    <property type="entry name" value="P-loop_NTPase"/>
</dbReference>
<evidence type="ECO:0000256" key="1">
    <source>
        <dbReference type="ARBA" id="ARBA00022737"/>
    </source>
</evidence>
<gene>
    <name evidence="3" type="ORF">AbraCBS73388_000727</name>
</gene>
<dbReference type="EMBL" id="BROQ01000106">
    <property type="protein sequence ID" value="GKZ25266.1"/>
    <property type="molecule type" value="Genomic_DNA"/>
</dbReference>
<comment type="caution">
    <text evidence="3">The sequence shown here is derived from an EMBL/GenBank/DDBJ whole genome shotgun (WGS) entry which is preliminary data.</text>
</comment>
<organism evidence="3 4">
    <name type="scientific">Aspergillus brasiliensis</name>
    <dbReference type="NCBI Taxonomy" id="319629"/>
    <lineage>
        <taxon>Eukaryota</taxon>
        <taxon>Fungi</taxon>
        <taxon>Dikarya</taxon>
        <taxon>Ascomycota</taxon>
        <taxon>Pezizomycotina</taxon>
        <taxon>Eurotiomycetes</taxon>
        <taxon>Eurotiomycetidae</taxon>
        <taxon>Eurotiales</taxon>
        <taxon>Aspergillaceae</taxon>
        <taxon>Aspergillus</taxon>
        <taxon>Aspergillus subgen. Circumdati</taxon>
    </lineage>
</organism>
<keyword evidence="1" id="KW-0677">Repeat</keyword>
<proteinExistence type="predicted"/>
<dbReference type="Gene3D" id="3.40.50.300">
    <property type="entry name" value="P-loop containing nucleotide triphosphate hydrolases"/>
    <property type="match status" value="1"/>
</dbReference>
<dbReference type="Proteomes" id="UP001143548">
    <property type="component" value="Unassembled WGS sequence"/>
</dbReference>
<protein>
    <recommendedName>
        <fullName evidence="2">Nephrocystin 3-like N-terminal domain-containing protein</fullName>
    </recommendedName>
</protein>
<evidence type="ECO:0000313" key="3">
    <source>
        <dbReference type="EMBL" id="GKZ25266.1"/>
    </source>
</evidence>
<dbReference type="AlphaFoldDB" id="A0A9W6DRX9"/>
<dbReference type="PANTHER" id="PTHR10039:SF14">
    <property type="entry name" value="NACHT DOMAIN-CONTAINING PROTEIN"/>
    <property type="match status" value="1"/>
</dbReference>